<dbReference type="EMBL" id="CP051428">
    <property type="protein sequence ID" value="QJC50970.1"/>
    <property type="molecule type" value="Genomic_DNA"/>
</dbReference>
<dbReference type="AlphaFoldDB" id="A0A6H2GU83"/>
<evidence type="ECO:0000313" key="1">
    <source>
        <dbReference type="EMBL" id="QJC50970.1"/>
    </source>
</evidence>
<dbReference type="KEGG" id="palr:HGI30_04935"/>
<keyword evidence="2" id="KW-1185">Reference proteome</keyword>
<evidence type="ECO:0000313" key="2">
    <source>
        <dbReference type="Proteomes" id="UP000502136"/>
    </source>
</evidence>
<name>A0A6H2GU83_9BACL</name>
<dbReference type="RefSeq" id="WP_168906625.1">
    <property type="nucleotide sequence ID" value="NZ_CP051428.1"/>
</dbReference>
<dbReference type="Proteomes" id="UP000502136">
    <property type="component" value="Chromosome"/>
</dbReference>
<accession>A0A6H2GU83</accession>
<sequence>MHSNPGGGTAWTVVKNIDSRKRARLGFSTIFKAARGKGGGGCSRTTPPKDRLFLKEIWFPVFGHFNDLHPHYEVQDEKGAPVFLDFAWLPGNQLFHIAVKEFETYARQTAEERDREMLFNMYMSISGFRTLPIAYDTLVENPSLIRSLMAAFKEKAEKEKFGIYPSGMRVYRDLELPEGWKRR</sequence>
<reference evidence="1 2" key="1">
    <citation type="submission" date="2020-04" db="EMBL/GenBank/DDBJ databases">
        <title>Novel Paenibacillus strain UniB2 isolated from commercial digestive syrup.</title>
        <authorList>
            <person name="Thorat V."/>
            <person name="Kirdat K."/>
            <person name="Tiwarekar B."/>
            <person name="Yadav A."/>
        </authorList>
    </citation>
    <scope>NUCLEOTIDE SEQUENCE [LARGE SCALE GENOMIC DNA]</scope>
    <source>
        <strain evidence="1 2">UniB2</strain>
    </source>
</reference>
<proteinExistence type="predicted"/>
<gene>
    <name evidence="1" type="ORF">HGI30_04935</name>
</gene>
<organism evidence="1 2">
    <name type="scientific">Paenibacillus albicereus</name>
    <dbReference type="NCBI Taxonomy" id="2726185"/>
    <lineage>
        <taxon>Bacteria</taxon>
        <taxon>Bacillati</taxon>
        <taxon>Bacillota</taxon>
        <taxon>Bacilli</taxon>
        <taxon>Bacillales</taxon>
        <taxon>Paenibacillaceae</taxon>
        <taxon>Paenibacillus</taxon>
    </lineage>
</organism>
<protein>
    <submittedName>
        <fullName evidence="1">Uncharacterized protein</fullName>
    </submittedName>
</protein>